<comment type="caution">
    <text evidence="2">The sequence shown here is derived from an EMBL/GenBank/DDBJ whole genome shotgun (WGS) entry which is preliminary data.</text>
</comment>
<dbReference type="AlphaFoldDB" id="A0A371IAI3"/>
<protein>
    <submittedName>
        <fullName evidence="2">Mitochondrial protein</fullName>
    </submittedName>
</protein>
<evidence type="ECO:0000313" key="2">
    <source>
        <dbReference type="EMBL" id="RDY11984.1"/>
    </source>
</evidence>
<dbReference type="Pfam" id="PF07727">
    <property type="entry name" value="RVT_2"/>
    <property type="match status" value="1"/>
</dbReference>
<name>A0A371IAI3_MUCPR</name>
<dbReference type="PANTHER" id="PTHR11439:SF470">
    <property type="entry name" value="CYSTEINE-RICH RLK (RECEPTOR-LIKE PROTEIN KINASE) 8"/>
    <property type="match status" value="1"/>
</dbReference>
<dbReference type="InterPro" id="IPR043502">
    <property type="entry name" value="DNA/RNA_pol_sf"/>
</dbReference>
<dbReference type="OrthoDB" id="986022at2759"/>
<sequence>MIVTSDDEIEKLTLKEKLATQFEIKELGKLKYFLGIEVAYSKQGIFISQMKYVLDLFKETRKLGCKSLEVPIEQNHKIGCEESPIIEKSQYQRLVEKLIYLSHTRLDIAYVVSVISQFIHDPRERHLQASPRKRLLFRKEETLSMDIYTNVDYAESVVDRKSAFGYCMFLGGNLVTWRSKKQNVVARSSAEAEFRVMTYGICE</sequence>
<dbReference type="SUPFAM" id="SSF56672">
    <property type="entry name" value="DNA/RNA polymerases"/>
    <property type="match status" value="1"/>
</dbReference>
<gene>
    <name evidence="2" type="ORF">CR513_03275</name>
</gene>
<dbReference type="CDD" id="cd09272">
    <property type="entry name" value="RNase_HI_RT_Ty1"/>
    <property type="match status" value="1"/>
</dbReference>
<reference evidence="2" key="1">
    <citation type="submission" date="2018-05" db="EMBL/GenBank/DDBJ databases">
        <title>Draft genome of Mucuna pruriens seed.</title>
        <authorList>
            <person name="Nnadi N.E."/>
            <person name="Vos R."/>
            <person name="Hasami M.H."/>
            <person name="Devisetty U.K."/>
            <person name="Aguiy J.C."/>
        </authorList>
    </citation>
    <scope>NUCLEOTIDE SEQUENCE [LARGE SCALE GENOMIC DNA]</scope>
    <source>
        <strain evidence="2">JCA_2017</strain>
    </source>
</reference>
<dbReference type="InterPro" id="IPR013103">
    <property type="entry name" value="RVT_2"/>
</dbReference>
<accession>A0A371IAI3</accession>
<proteinExistence type="predicted"/>
<evidence type="ECO:0000259" key="1">
    <source>
        <dbReference type="Pfam" id="PF07727"/>
    </source>
</evidence>
<dbReference type="STRING" id="157652.A0A371IAI3"/>
<dbReference type="EMBL" id="QJKJ01000544">
    <property type="protein sequence ID" value="RDY11984.1"/>
    <property type="molecule type" value="Genomic_DNA"/>
</dbReference>
<feature type="domain" description="Reverse transcriptase Ty1/copia-type" evidence="1">
    <location>
        <begin position="1"/>
        <end position="73"/>
    </location>
</feature>
<dbReference type="PANTHER" id="PTHR11439">
    <property type="entry name" value="GAG-POL-RELATED RETROTRANSPOSON"/>
    <property type="match status" value="1"/>
</dbReference>
<organism evidence="2 3">
    <name type="scientific">Mucuna pruriens</name>
    <name type="common">Velvet bean</name>
    <name type="synonym">Dolichos pruriens</name>
    <dbReference type="NCBI Taxonomy" id="157652"/>
    <lineage>
        <taxon>Eukaryota</taxon>
        <taxon>Viridiplantae</taxon>
        <taxon>Streptophyta</taxon>
        <taxon>Embryophyta</taxon>
        <taxon>Tracheophyta</taxon>
        <taxon>Spermatophyta</taxon>
        <taxon>Magnoliopsida</taxon>
        <taxon>eudicotyledons</taxon>
        <taxon>Gunneridae</taxon>
        <taxon>Pentapetalae</taxon>
        <taxon>rosids</taxon>
        <taxon>fabids</taxon>
        <taxon>Fabales</taxon>
        <taxon>Fabaceae</taxon>
        <taxon>Papilionoideae</taxon>
        <taxon>50 kb inversion clade</taxon>
        <taxon>NPAAA clade</taxon>
        <taxon>indigoferoid/millettioid clade</taxon>
        <taxon>Phaseoleae</taxon>
        <taxon>Mucuna</taxon>
    </lineage>
</organism>
<feature type="non-terminal residue" evidence="2">
    <location>
        <position position="1"/>
    </location>
</feature>
<dbReference type="Proteomes" id="UP000257109">
    <property type="component" value="Unassembled WGS sequence"/>
</dbReference>
<keyword evidence="3" id="KW-1185">Reference proteome</keyword>
<evidence type="ECO:0000313" key="3">
    <source>
        <dbReference type="Proteomes" id="UP000257109"/>
    </source>
</evidence>